<sequence length="184" mass="20985">MRSKSMENLHSVCCTWILSCLLALVPVHMSWAQAPLSPAIDSKLTKYAREIGTIAFLEKNKMGLSYCGTTYQDLAAKAAREKNAYDMRNKEYAALVETGRAEFYLLLAEAEGNSPRHIAEFWDSKTAKSQEQTLSDWKQGLLKDWTKCLAFIEAVQRSEYDIKNIFPEIHQSVMARKEPNSQKR</sequence>
<dbReference type="RefSeq" id="WP_146218900.1">
    <property type="nucleotide sequence ID" value="NZ_QJKB01000007.1"/>
</dbReference>
<dbReference type="Proteomes" id="UP000247792">
    <property type="component" value="Unassembled WGS sequence"/>
</dbReference>
<name>A0A318JME2_9BURK</name>
<dbReference type="PROSITE" id="PS51257">
    <property type="entry name" value="PROKAR_LIPOPROTEIN"/>
    <property type="match status" value="1"/>
</dbReference>
<keyword evidence="2" id="KW-1185">Reference proteome</keyword>
<protein>
    <submittedName>
        <fullName evidence="1">Uncharacterized protein</fullName>
    </submittedName>
</protein>
<proteinExistence type="predicted"/>
<comment type="caution">
    <text evidence="1">The sequence shown here is derived from an EMBL/GenBank/DDBJ whole genome shotgun (WGS) entry which is preliminary data.</text>
</comment>
<reference evidence="1 2" key="1">
    <citation type="submission" date="2018-05" db="EMBL/GenBank/DDBJ databases">
        <title>Genomic Encyclopedia of Type Strains, Phase IV (KMG-IV): sequencing the most valuable type-strain genomes for metagenomic binning, comparative biology and taxonomic classification.</title>
        <authorList>
            <person name="Goeker M."/>
        </authorList>
    </citation>
    <scope>NUCLEOTIDE SEQUENCE [LARGE SCALE GENOMIC DNA]</scope>
    <source>
        <strain evidence="1 2">DSM 19792</strain>
    </source>
</reference>
<evidence type="ECO:0000313" key="2">
    <source>
        <dbReference type="Proteomes" id="UP000247792"/>
    </source>
</evidence>
<accession>A0A318JME2</accession>
<organism evidence="1 2">
    <name type="scientific">Undibacterium pigrum</name>
    <dbReference type="NCBI Taxonomy" id="401470"/>
    <lineage>
        <taxon>Bacteria</taxon>
        <taxon>Pseudomonadati</taxon>
        <taxon>Pseudomonadota</taxon>
        <taxon>Betaproteobacteria</taxon>
        <taxon>Burkholderiales</taxon>
        <taxon>Oxalobacteraceae</taxon>
        <taxon>Undibacterium</taxon>
    </lineage>
</organism>
<gene>
    <name evidence="1" type="ORF">DFR42_10773</name>
</gene>
<dbReference type="AlphaFoldDB" id="A0A318JME2"/>
<evidence type="ECO:0000313" key="1">
    <source>
        <dbReference type="EMBL" id="PXX41422.1"/>
    </source>
</evidence>
<dbReference type="EMBL" id="QJKB01000007">
    <property type="protein sequence ID" value="PXX41422.1"/>
    <property type="molecule type" value="Genomic_DNA"/>
</dbReference>